<feature type="transmembrane region" description="Helical" evidence="1">
    <location>
        <begin position="31"/>
        <end position="51"/>
    </location>
</feature>
<evidence type="ECO:0000256" key="1">
    <source>
        <dbReference type="SAM" id="Phobius"/>
    </source>
</evidence>
<dbReference type="InterPro" id="IPR025424">
    <property type="entry name" value="YrhK_domain"/>
</dbReference>
<proteinExistence type="predicted"/>
<reference evidence="4" key="1">
    <citation type="journal article" date="2019" name="Int. J. Syst. Evol. Microbiol.">
        <title>The Global Catalogue of Microorganisms (GCM) 10K type strain sequencing project: providing services to taxonomists for standard genome sequencing and annotation.</title>
        <authorList>
            <consortium name="The Broad Institute Genomics Platform"/>
            <consortium name="The Broad Institute Genome Sequencing Center for Infectious Disease"/>
            <person name="Wu L."/>
            <person name="Ma J."/>
        </authorList>
    </citation>
    <scope>NUCLEOTIDE SEQUENCE [LARGE SCALE GENOMIC DNA]</scope>
    <source>
        <strain evidence="4">KCTC 12848</strain>
    </source>
</reference>
<dbReference type="RefSeq" id="WP_265721171.1">
    <property type="nucleotide sequence ID" value="NZ_JAPIVK010000009.1"/>
</dbReference>
<keyword evidence="1" id="KW-0472">Membrane</keyword>
<sequence length="57" mass="6200">MIDKFHNLLGVVSSIAFLSGSILFLPEFSQYAVAGVWLFALGSLLMLMTTAHNALRS</sequence>
<protein>
    <submittedName>
        <fullName evidence="3">YrhK family protein</fullName>
    </submittedName>
</protein>
<organism evidence="3 4">
    <name type="scientific">Microbulbifer halophilus</name>
    <dbReference type="NCBI Taxonomy" id="453963"/>
    <lineage>
        <taxon>Bacteria</taxon>
        <taxon>Pseudomonadati</taxon>
        <taxon>Pseudomonadota</taxon>
        <taxon>Gammaproteobacteria</taxon>
        <taxon>Cellvibrionales</taxon>
        <taxon>Microbulbiferaceae</taxon>
        <taxon>Microbulbifer</taxon>
    </lineage>
</organism>
<keyword evidence="1" id="KW-1133">Transmembrane helix</keyword>
<evidence type="ECO:0000259" key="2">
    <source>
        <dbReference type="Pfam" id="PF14145"/>
    </source>
</evidence>
<dbReference type="EMBL" id="JBHUJD010000014">
    <property type="protein sequence ID" value="MFD2311102.1"/>
    <property type="molecule type" value="Genomic_DNA"/>
</dbReference>
<comment type="caution">
    <text evidence="3">The sequence shown here is derived from an EMBL/GenBank/DDBJ whole genome shotgun (WGS) entry which is preliminary data.</text>
</comment>
<accession>A0ABW5ECD7</accession>
<dbReference type="Pfam" id="PF14145">
    <property type="entry name" value="YrhK"/>
    <property type="match status" value="1"/>
</dbReference>
<feature type="domain" description="YrhK" evidence="2">
    <location>
        <begin position="5"/>
        <end position="56"/>
    </location>
</feature>
<keyword evidence="4" id="KW-1185">Reference proteome</keyword>
<feature type="transmembrane region" description="Helical" evidence="1">
    <location>
        <begin position="7"/>
        <end position="25"/>
    </location>
</feature>
<dbReference type="Proteomes" id="UP001597425">
    <property type="component" value="Unassembled WGS sequence"/>
</dbReference>
<evidence type="ECO:0000313" key="4">
    <source>
        <dbReference type="Proteomes" id="UP001597425"/>
    </source>
</evidence>
<keyword evidence="1" id="KW-0812">Transmembrane</keyword>
<gene>
    <name evidence="3" type="ORF">ACFSKX_11810</name>
</gene>
<name>A0ABW5ECD7_9GAMM</name>
<evidence type="ECO:0000313" key="3">
    <source>
        <dbReference type="EMBL" id="MFD2311102.1"/>
    </source>
</evidence>